<comment type="caution">
    <text evidence="2">The sequence shown here is derived from an EMBL/GenBank/DDBJ whole genome shotgun (WGS) entry which is preliminary data.</text>
</comment>
<dbReference type="PANTHER" id="PTHR34958">
    <property type="entry name" value="CONDITIONAL LOSS-OF-GROWTH 1"/>
    <property type="match status" value="1"/>
</dbReference>
<keyword evidence="3" id="KW-1185">Reference proteome</keyword>
<name>A0ABQ8XCZ3_9EUKA</name>
<evidence type="ECO:0000313" key="2">
    <source>
        <dbReference type="EMBL" id="KAJ6230517.1"/>
    </source>
</evidence>
<dbReference type="Proteomes" id="UP001150062">
    <property type="component" value="Unassembled WGS sequence"/>
</dbReference>
<evidence type="ECO:0000256" key="1">
    <source>
        <dbReference type="SAM" id="MobiDB-lite"/>
    </source>
</evidence>
<dbReference type="EMBL" id="JAOAOG010000311">
    <property type="protein sequence ID" value="KAJ6230517.1"/>
    <property type="molecule type" value="Genomic_DNA"/>
</dbReference>
<proteinExistence type="predicted"/>
<feature type="compositionally biased region" description="Basic and acidic residues" evidence="1">
    <location>
        <begin position="158"/>
        <end position="170"/>
    </location>
</feature>
<protein>
    <submittedName>
        <fullName evidence="2">Conditional loss-of-growth 1</fullName>
    </submittedName>
</protein>
<organism evidence="2 3">
    <name type="scientific">Anaeramoeba flamelloides</name>
    <dbReference type="NCBI Taxonomy" id="1746091"/>
    <lineage>
        <taxon>Eukaryota</taxon>
        <taxon>Metamonada</taxon>
        <taxon>Anaeramoebidae</taxon>
        <taxon>Anaeramoeba</taxon>
    </lineage>
</organism>
<sequence length="963" mass="112445">MDPSKIPLLIKKIIESEDSKQDQNAKKALSILLKIMKTKKHVDVAYKKLMLIVLQQKDLSDEALLKAFDLLTILLENVPGSHEILMKVLRFCDILSKRRNEDVKTKILQIRNSITKISKNRESSEKHTNNKEKEKEKEKKKKKKENSNEKQKRKQQTKKQEEQLSAESTKERKIPLITNLNWKIEKPNLFEPFGFKPKVIYHPLFGGQFEVKQGTTKASSRDKRTITLGLTEPTVETLEKKLVANETKISALKTEGDNNEKKQKHKTVTIKRNMSKLFHYKHYSEQDPFTFTEKEINLISQTILSSTKDKTLARKSLSEFWIKIAIDTYLQHGEDQFREKLSGFIQMLKSNKIGPKLMVFNLMFNLLIHSNLIFASQQLNFSNSILEIPKSTRNNFARLSRIEDLLFESLQEMILYLSNSKEKSLKVWSSALNFFLIFVTNKGKLSTQRIRQLNPQIPFAFLQNSIAFSQLAVKTLIRIIVNQIYGPVASKLEYKISATNGKGQEETKKEREYKTTDTQRKFLNLSGPFPKIISNNLVTILEIYSHSKSPEVTENLFAILYDYACHRVASGNKDSQSNQKAQKKLKEEFLAIYDLFTTMGLQSHFPQLLKFHPEQVWESIQNFIYDEQIQYNKKVKRLTKKLNKDLVNKIFVEFKTLLKLHDQIAERFQSAMEKTLNLKMINSRGIKIIKNLINSKLEEYRKSGKIWLFELMRICTVKKQKFEGRDLVRNLLNSLASTKNFYTRWIYLEIIEKLTLFHKSRMITTHSKREMIKLILKFYGEKVAKLVQNNENEQIILKQVLNILIQLVGYNNNLLLTDHTGLNSDFFKMIEDGQILISSNLVVDVPIKSLVLVIKNLSTSFQNSTARLIALYLLTEKLKLATNEFNTISGEDLFAKLIDDTDPRIAFFAAVFYNQWLSQNQKDSYKKWYRRVERKSKKQNNPDLLKNPYFLVKEILSQQQRKK</sequence>
<feature type="compositionally biased region" description="Basic and acidic residues" evidence="1">
    <location>
        <begin position="119"/>
        <end position="137"/>
    </location>
</feature>
<evidence type="ECO:0000313" key="3">
    <source>
        <dbReference type="Proteomes" id="UP001150062"/>
    </source>
</evidence>
<dbReference type="SUPFAM" id="SSF48371">
    <property type="entry name" value="ARM repeat"/>
    <property type="match status" value="1"/>
</dbReference>
<dbReference type="InterPro" id="IPR016024">
    <property type="entry name" value="ARM-type_fold"/>
</dbReference>
<feature type="region of interest" description="Disordered" evidence="1">
    <location>
        <begin position="118"/>
        <end position="170"/>
    </location>
</feature>
<dbReference type="PANTHER" id="PTHR34958:SF1">
    <property type="entry name" value="ARMADILLO-LIKE HELICAL DOMAIN-CONTAINING PROTEIN"/>
    <property type="match status" value="1"/>
</dbReference>
<reference evidence="2" key="1">
    <citation type="submission" date="2022-08" db="EMBL/GenBank/DDBJ databases">
        <title>Novel sulfate-reducing endosymbionts in the free-living metamonad Anaeramoeba.</title>
        <authorList>
            <person name="Jerlstrom-Hultqvist J."/>
            <person name="Cepicka I."/>
            <person name="Gallot-Lavallee L."/>
            <person name="Salas-Leiva D."/>
            <person name="Curtis B.A."/>
            <person name="Zahonova K."/>
            <person name="Pipaliya S."/>
            <person name="Dacks J."/>
            <person name="Roger A.J."/>
        </authorList>
    </citation>
    <scope>NUCLEOTIDE SEQUENCE</scope>
    <source>
        <strain evidence="2">Schooner1</strain>
    </source>
</reference>
<accession>A0ABQ8XCZ3</accession>
<gene>
    <name evidence="2" type="ORF">M0813_06746</name>
</gene>